<dbReference type="AlphaFoldDB" id="A0A314L699"/>
<evidence type="ECO:0000313" key="3">
    <source>
        <dbReference type="Proteomes" id="UP000187609"/>
    </source>
</evidence>
<gene>
    <name evidence="2" type="ORF">A4A49_65038</name>
</gene>
<organism evidence="2 3">
    <name type="scientific">Nicotiana attenuata</name>
    <name type="common">Coyote tobacco</name>
    <dbReference type="NCBI Taxonomy" id="49451"/>
    <lineage>
        <taxon>Eukaryota</taxon>
        <taxon>Viridiplantae</taxon>
        <taxon>Streptophyta</taxon>
        <taxon>Embryophyta</taxon>
        <taxon>Tracheophyta</taxon>
        <taxon>Spermatophyta</taxon>
        <taxon>Magnoliopsida</taxon>
        <taxon>eudicotyledons</taxon>
        <taxon>Gunneridae</taxon>
        <taxon>Pentapetalae</taxon>
        <taxon>asterids</taxon>
        <taxon>lamiids</taxon>
        <taxon>Solanales</taxon>
        <taxon>Solanaceae</taxon>
        <taxon>Nicotianoideae</taxon>
        <taxon>Nicotianeae</taxon>
        <taxon>Nicotiana</taxon>
    </lineage>
</organism>
<feature type="domain" description="DUF4283" evidence="1">
    <location>
        <begin position="65"/>
        <end position="131"/>
    </location>
</feature>
<sequence>TSPQPTISNITTNTIQSYANLLQPKHLNTPMQTLLVVPIKTIECLHGKPVIRWKKAEVRQSIVQQKLTLAVLGKFSYGKTVIQELRKAIPIHCELKGACLVGLIEDNIVLIRLSLLEDYVHLLSKPAFYLKVQSEM</sequence>
<protein>
    <recommendedName>
        <fullName evidence="1">DUF4283 domain-containing protein</fullName>
    </recommendedName>
</protein>
<name>A0A314L699_NICAT</name>
<proteinExistence type="predicted"/>
<feature type="non-terminal residue" evidence="2">
    <location>
        <position position="136"/>
    </location>
</feature>
<accession>A0A314L699</accession>
<evidence type="ECO:0000313" key="2">
    <source>
        <dbReference type="EMBL" id="OIT37140.1"/>
    </source>
</evidence>
<dbReference type="InterPro" id="IPR025558">
    <property type="entry name" value="DUF4283"/>
</dbReference>
<reference evidence="2" key="1">
    <citation type="submission" date="2016-11" db="EMBL/GenBank/DDBJ databases">
        <title>The genome of Nicotiana attenuata.</title>
        <authorList>
            <person name="Xu S."/>
            <person name="Brockmoeller T."/>
            <person name="Gaquerel E."/>
            <person name="Navarro A."/>
            <person name="Kuhl H."/>
            <person name="Gase K."/>
            <person name="Ling Z."/>
            <person name="Zhou W."/>
            <person name="Kreitzer C."/>
            <person name="Stanke M."/>
            <person name="Tang H."/>
            <person name="Lyons E."/>
            <person name="Pandey P."/>
            <person name="Pandey S.P."/>
            <person name="Timmermann B."/>
            <person name="Baldwin I.T."/>
        </authorList>
    </citation>
    <scope>NUCLEOTIDE SEQUENCE [LARGE SCALE GENOMIC DNA]</scope>
    <source>
        <strain evidence="2">UT</strain>
    </source>
</reference>
<evidence type="ECO:0000259" key="1">
    <source>
        <dbReference type="Pfam" id="PF14111"/>
    </source>
</evidence>
<dbReference type="Pfam" id="PF14111">
    <property type="entry name" value="DUF4283"/>
    <property type="match status" value="1"/>
</dbReference>
<dbReference type="Proteomes" id="UP000187609">
    <property type="component" value="Unassembled WGS sequence"/>
</dbReference>
<comment type="caution">
    <text evidence="2">The sequence shown here is derived from an EMBL/GenBank/DDBJ whole genome shotgun (WGS) entry which is preliminary data.</text>
</comment>
<keyword evidence="3" id="KW-1185">Reference proteome</keyword>
<feature type="non-terminal residue" evidence="2">
    <location>
        <position position="1"/>
    </location>
</feature>
<dbReference type="Gramene" id="OIT37140">
    <property type="protein sequence ID" value="OIT37140"/>
    <property type="gene ID" value="A4A49_65038"/>
</dbReference>
<dbReference type="EMBL" id="MJEQ01000347">
    <property type="protein sequence ID" value="OIT37140.1"/>
    <property type="molecule type" value="Genomic_DNA"/>
</dbReference>